<feature type="region of interest" description="Disordered" evidence="1">
    <location>
        <begin position="42"/>
        <end position="75"/>
    </location>
</feature>
<keyword evidence="3" id="KW-1185">Reference proteome</keyword>
<name>A0A2Z4ZSD1_9PSED</name>
<dbReference type="EMBL" id="CP022202">
    <property type="protein sequence ID" value="AXA60466.1"/>
    <property type="molecule type" value="Genomic_DNA"/>
</dbReference>
<gene>
    <name evidence="2" type="ORF">CEQ51_10440</name>
</gene>
<accession>A0A2Z4ZSD1</accession>
<organism evidence="2 3">
    <name type="scientific">Pseudomonas thivervalensis</name>
    <dbReference type="NCBI Taxonomy" id="86265"/>
    <lineage>
        <taxon>Bacteria</taxon>
        <taxon>Pseudomonadati</taxon>
        <taxon>Pseudomonadota</taxon>
        <taxon>Gammaproteobacteria</taxon>
        <taxon>Pseudomonadales</taxon>
        <taxon>Pseudomonadaceae</taxon>
        <taxon>Pseudomonas</taxon>
    </lineage>
</organism>
<dbReference type="KEGG" id="pthv:CE140_10600"/>
<evidence type="ECO:0000313" key="3">
    <source>
        <dbReference type="Proteomes" id="UP000251666"/>
    </source>
</evidence>
<reference evidence="3" key="1">
    <citation type="journal article" date="2021" name="Front. Microbiol.">
        <title>Genomic Analysis of the 1-Aminocyclopropane-1-Carboxylate Deaminase-Producing Pseudomonas thivervalensis SC5 Reveals Its Multifaceted Roles in Soil and in Beneficial Interactions With Plants.</title>
        <authorList>
            <person name="Nascimento F.X."/>
            <person name="Uron P."/>
            <person name="Glick B.R."/>
            <person name="Giachini A."/>
            <person name="Rossi M.J."/>
        </authorList>
    </citation>
    <scope>NUCLEOTIDE SEQUENCE [LARGE SCALE GENOMIC DNA]</scope>
    <source>
        <strain evidence="3">PLM3</strain>
    </source>
</reference>
<evidence type="ECO:0000313" key="2">
    <source>
        <dbReference type="EMBL" id="AXA60466.1"/>
    </source>
</evidence>
<sequence length="75" mass="8179">MSGFLCLLILQALVVRLLWRGSLLPLGCEAVAAFWNPKGIRVASQPSGSKLPRHKSTPRSSGSGTQRRHDLLQGR</sequence>
<evidence type="ECO:0000256" key="1">
    <source>
        <dbReference type="SAM" id="MobiDB-lite"/>
    </source>
</evidence>
<dbReference type="AlphaFoldDB" id="A0A2Z4ZSD1"/>
<dbReference type="Proteomes" id="UP000251666">
    <property type="component" value="Chromosome"/>
</dbReference>
<proteinExistence type="predicted"/>
<protein>
    <submittedName>
        <fullName evidence="2">Uncharacterized protein</fullName>
    </submittedName>
</protein>